<evidence type="ECO:0000313" key="3">
    <source>
        <dbReference type="EMBL" id="MDQ1096703.1"/>
    </source>
</evidence>
<dbReference type="EMBL" id="JAUTAL010000001">
    <property type="protein sequence ID" value="MDQ1096703.1"/>
    <property type="molecule type" value="Genomic_DNA"/>
</dbReference>
<feature type="signal peptide" evidence="2">
    <location>
        <begin position="1"/>
        <end position="20"/>
    </location>
</feature>
<protein>
    <submittedName>
        <fullName evidence="3">High affinity Mn2+ porin</fullName>
    </submittedName>
</protein>
<dbReference type="InterPro" id="IPR038673">
    <property type="entry name" value="OprB_sf"/>
</dbReference>
<dbReference type="PANTHER" id="PTHR37944:SF1">
    <property type="entry name" value="PORIN B"/>
    <property type="match status" value="1"/>
</dbReference>
<evidence type="ECO:0000256" key="2">
    <source>
        <dbReference type="RuleBase" id="RU363072"/>
    </source>
</evidence>
<dbReference type="Gene3D" id="2.40.160.180">
    <property type="entry name" value="Carbohydrate-selective porin OprB"/>
    <property type="match status" value="1"/>
</dbReference>
<dbReference type="Pfam" id="PF04966">
    <property type="entry name" value="OprB"/>
    <property type="match status" value="1"/>
</dbReference>
<dbReference type="InterPro" id="IPR007049">
    <property type="entry name" value="Carb-sel_porin_OprB"/>
</dbReference>
<name>A0ABU0TI26_9FLAO</name>
<dbReference type="InterPro" id="IPR052932">
    <property type="entry name" value="OprB_Porin"/>
</dbReference>
<gene>
    <name evidence="3" type="ORF">QE404_001850</name>
</gene>
<accession>A0ABU0TI26</accession>
<keyword evidence="4" id="KW-1185">Reference proteome</keyword>
<reference evidence="3 4" key="1">
    <citation type="submission" date="2023-07" db="EMBL/GenBank/DDBJ databases">
        <title>Functional and genomic diversity of the sorghum phyllosphere microbiome.</title>
        <authorList>
            <person name="Shade A."/>
        </authorList>
    </citation>
    <scope>NUCLEOTIDE SEQUENCE [LARGE SCALE GENOMIC DNA]</scope>
    <source>
        <strain evidence="3 4">SORGH_AS_1064</strain>
    </source>
</reference>
<evidence type="ECO:0000313" key="4">
    <source>
        <dbReference type="Proteomes" id="UP001225072"/>
    </source>
</evidence>
<dbReference type="Proteomes" id="UP001225072">
    <property type="component" value="Unassembled WGS sequence"/>
</dbReference>
<comment type="caution">
    <text evidence="3">The sequence shown here is derived from an EMBL/GenBank/DDBJ whole genome shotgun (WGS) entry which is preliminary data.</text>
</comment>
<comment type="similarity">
    <text evidence="1 2">Belongs to the OprB family.</text>
</comment>
<evidence type="ECO:0000256" key="1">
    <source>
        <dbReference type="ARBA" id="ARBA00008769"/>
    </source>
</evidence>
<keyword evidence="2" id="KW-0732">Signal</keyword>
<proteinExistence type="inferred from homology"/>
<dbReference type="RefSeq" id="WP_307449548.1">
    <property type="nucleotide sequence ID" value="NZ_JAUTAL010000001.1"/>
</dbReference>
<organism evidence="3 4">
    <name type="scientific">Chryseobacterium camelliae</name>
    <dbReference type="NCBI Taxonomy" id="1265445"/>
    <lineage>
        <taxon>Bacteria</taxon>
        <taxon>Pseudomonadati</taxon>
        <taxon>Bacteroidota</taxon>
        <taxon>Flavobacteriia</taxon>
        <taxon>Flavobacteriales</taxon>
        <taxon>Weeksellaceae</taxon>
        <taxon>Chryseobacterium group</taxon>
        <taxon>Chryseobacterium</taxon>
    </lineage>
</organism>
<sequence length="447" mass="49808">MKTILRAFAAVIMISNMAMAQDTRDTAKSGWTAHFQSTVIAQKHSGFPSPYSGDNSLANNVEPAATSLTGTLFLGRRLWKGATLYVNPEVSGGKGLSFATGVAGALNGETYRVGEVSPQVFIARAYIRQHIALSHDRYEYLEDDNNQVAETVPANRITISAGKFAVSDFFDGNAYSKDPRTQFFNWSMWANGAWDYPANTRGYTFGAVVEIIKPQWVLRLSSVAVPRIANFHLMEYRISKAHSETAELEHQFSIRKNPGRIRLIVSHTQSQAPSYQDGLEALSEGNMFLLNVIRGKEEHNAYGGKKTAIGLNLEQQLTSDIGFFSRAGWNDGKYVTWAFTEIDHTINAGFSVKGSRWKRPDDVVGIGYGINGISEDHKDFLKAGGYGFIIGDGKLNYGSESILEMYYNAKLTKFLWATFDYQYVHNPAYNRDRGPVHVFGIRSHIQF</sequence>
<dbReference type="PANTHER" id="PTHR37944">
    <property type="entry name" value="PORIN B"/>
    <property type="match status" value="1"/>
</dbReference>
<feature type="chain" id="PRO_5044956671" evidence="2">
    <location>
        <begin position="21"/>
        <end position="447"/>
    </location>
</feature>